<geneLocation type="plasmid" evidence="2">
    <name>prln5</name>
</geneLocation>
<dbReference type="Proteomes" id="UP000238523">
    <property type="component" value="Plasmid pRLN5"/>
</dbReference>
<accession>A0A2K9ZIJ6</accession>
<sequence>MLLKGFITRASDFCTQTVDTKKFLI</sequence>
<dbReference type="AlphaFoldDB" id="A0A2K9ZIJ6"/>
<gene>
    <name evidence="1" type="ORF">CUJ84_pRLN5000063</name>
</gene>
<evidence type="ECO:0000313" key="1">
    <source>
        <dbReference type="EMBL" id="AUW48086.1"/>
    </source>
</evidence>
<evidence type="ECO:0000313" key="2">
    <source>
        <dbReference type="Proteomes" id="UP000238523"/>
    </source>
</evidence>
<reference evidence="1 2" key="1">
    <citation type="submission" date="2017-11" db="EMBL/GenBank/DDBJ databases">
        <title>Complete genome of Rhizobium leguminosarum Norway, an ineffective micro-symbiont.</title>
        <authorList>
            <person name="Hoffrichter A."/>
            <person name="Liang J."/>
            <person name="Brachmann A."/>
            <person name="Marin M."/>
        </authorList>
    </citation>
    <scope>NUCLEOTIDE SEQUENCE [LARGE SCALE GENOMIC DNA]</scope>
    <source>
        <strain evidence="1 2">Norway</strain>
        <plasmid evidence="2">Plasmid prln5</plasmid>
    </source>
</reference>
<organism evidence="1 2">
    <name type="scientific">Rhizobium leguminosarum</name>
    <dbReference type="NCBI Taxonomy" id="384"/>
    <lineage>
        <taxon>Bacteria</taxon>
        <taxon>Pseudomonadati</taxon>
        <taxon>Pseudomonadota</taxon>
        <taxon>Alphaproteobacteria</taxon>
        <taxon>Hyphomicrobiales</taxon>
        <taxon>Rhizobiaceae</taxon>
        <taxon>Rhizobium/Agrobacterium group</taxon>
        <taxon>Rhizobium</taxon>
    </lineage>
</organism>
<name>A0A2K9ZIJ6_RHILE</name>
<dbReference type="EMBL" id="CP025017">
    <property type="protein sequence ID" value="AUW48086.1"/>
    <property type="molecule type" value="Genomic_DNA"/>
</dbReference>
<proteinExistence type="predicted"/>
<protein>
    <submittedName>
        <fullName evidence="1">Uncharacterized protein</fullName>
    </submittedName>
</protein>
<keyword evidence="1" id="KW-0614">Plasmid</keyword>